<reference evidence="1 2" key="1">
    <citation type="submission" date="2021-10" db="EMBL/GenBank/DDBJ databases">
        <title>Anaerobic single-cell dispensing facilitates the cultivation of human gut bacteria.</title>
        <authorList>
            <person name="Afrizal A."/>
        </authorList>
    </citation>
    <scope>NUCLEOTIDE SEQUENCE [LARGE SCALE GENOMIC DNA]</scope>
    <source>
        <strain evidence="1 2">CLA-AA-H276</strain>
    </source>
</reference>
<name>A0AAE3DB73_9FIRM</name>
<organism evidence="1 2">
    <name type="scientific">Hominiventricola filiformis</name>
    <dbReference type="NCBI Taxonomy" id="2885352"/>
    <lineage>
        <taxon>Bacteria</taxon>
        <taxon>Bacillati</taxon>
        <taxon>Bacillota</taxon>
        <taxon>Clostridia</taxon>
        <taxon>Lachnospirales</taxon>
        <taxon>Lachnospiraceae</taxon>
        <taxon>Hominiventricola</taxon>
    </lineage>
</organism>
<comment type="caution">
    <text evidence="1">The sequence shown here is derived from an EMBL/GenBank/DDBJ whole genome shotgun (WGS) entry which is preliminary data.</text>
</comment>
<gene>
    <name evidence="1" type="ORF">LKD36_03570</name>
</gene>
<sequence>MKCSELNTFTCDEISSLTCDQIDSDKQELLLQIATGKITVSEEIWEKIKTLCENSIRLYNATVPESKRIPVENNAESDFTKKIELILRSIEILIGFVFGQSVNITNYNVENNIYLETPAPIDEKTRDTLSHNIDEILDMLEEHKEVL</sequence>
<proteinExistence type="predicted"/>
<keyword evidence="2" id="KW-1185">Reference proteome</keyword>
<dbReference type="AlphaFoldDB" id="A0AAE3DB73"/>
<dbReference type="EMBL" id="JAJEPS010000002">
    <property type="protein sequence ID" value="MCC2125256.1"/>
    <property type="molecule type" value="Genomic_DNA"/>
</dbReference>
<accession>A0AAE3DB73</accession>
<evidence type="ECO:0000313" key="1">
    <source>
        <dbReference type="EMBL" id="MCC2125256.1"/>
    </source>
</evidence>
<dbReference type="RefSeq" id="WP_308458711.1">
    <property type="nucleotide sequence ID" value="NZ_JAJEPS010000002.1"/>
</dbReference>
<dbReference type="Proteomes" id="UP001198220">
    <property type="component" value="Unassembled WGS sequence"/>
</dbReference>
<protein>
    <submittedName>
        <fullName evidence="1">Uncharacterized protein</fullName>
    </submittedName>
</protein>
<evidence type="ECO:0000313" key="2">
    <source>
        <dbReference type="Proteomes" id="UP001198220"/>
    </source>
</evidence>